<evidence type="ECO:0000313" key="13">
    <source>
        <dbReference type="Proteomes" id="UP000283975"/>
    </source>
</evidence>
<dbReference type="InterPro" id="IPR027417">
    <property type="entry name" value="P-loop_NTPase"/>
</dbReference>
<evidence type="ECO:0000256" key="7">
    <source>
        <dbReference type="ARBA" id="ARBA00022759"/>
    </source>
</evidence>
<keyword evidence="8" id="KW-0378">Hydrolase</keyword>
<dbReference type="GO" id="GO:0016779">
    <property type="term" value="F:nucleotidyltransferase activity"/>
    <property type="evidence" value="ECO:0007669"/>
    <property type="project" value="UniProtKB-KW"/>
</dbReference>
<dbReference type="Gene3D" id="3.40.1310.20">
    <property type="match status" value="1"/>
</dbReference>
<evidence type="ECO:0000256" key="9">
    <source>
        <dbReference type="ARBA" id="ARBA00023124"/>
    </source>
</evidence>
<evidence type="ECO:0000256" key="3">
    <source>
        <dbReference type="ARBA" id="ARBA00022705"/>
    </source>
</evidence>
<evidence type="ECO:0000313" key="12">
    <source>
        <dbReference type="EMBL" id="RHC44713.1"/>
    </source>
</evidence>
<dbReference type="GO" id="GO:0000166">
    <property type="term" value="F:nucleotide binding"/>
    <property type="evidence" value="ECO:0007669"/>
    <property type="project" value="UniProtKB-KW"/>
</dbReference>
<dbReference type="GO" id="GO:0003677">
    <property type="term" value="F:DNA binding"/>
    <property type="evidence" value="ECO:0007669"/>
    <property type="project" value="UniProtKB-KW"/>
</dbReference>
<evidence type="ECO:0000256" key="6">
    <source>
        <dbReference type="ARBA" id="ARBA00022741"/>
    </source>
</evidence>
<keyword evidence="10" id="KW-0238">DNA-binding</keyword>
<evidence type="ECO:0000256" key="1">
    <source>
        <dbReference type="ARBA" id="ARBA00022679"/>
    </source>
</evidence>
<evidence type="ECO:0000256" key="4">
    <source>
        <dbReference type="ARBA" id="ARBA00022722"/>
    </source>
</evidence>
<evidence type="ECO:0000256" key="5">
    <source>
        <dbReference type="ARBA" id="ARBA00022723"/>
    </source>
</evidence>
<keyword evidence="6" id="KW-0547">Nucleotide-binding</keyword>
<dbReference type="GO" id="GO:0004519">
    <property type="term" value="F:endonuclease activity"/>
    <property type="evidence" value="ECO:0007669"/>
    <property type="project" value="UniProtKB-KW"/>
</dbReference>
<dbReference type="Proteomes" id="UP000283975">
    <property type="component" value="Unassembled WGS sequence"/>
</dbReference>
<keyword evidence="3" id="KW-0235">DNA replication</keyword>
<dbReference type="PROSITE" id="PS52020">
    <property type="entry name" value="CRESS_DNA_REP"/>
    <property type="match status" value="1"/>
</dbReference>
<evidence type="ECO:0000256" key="8">
    <source>
        <dbReference type="ARBA" id="ARBA00022801"/>
    </source>
</evidence>
<accession>A0A414ADM8</accession>
<feature type="domain" description="CRESS-DNA virus Rep endonuclease" evidence="11">
    <location>
        <begin position="3"/>
        <end position="110"/>
    </location>
</feature>
<keyword evidence="5" id="KW-0479">Metal-binding</keyword>
<evidence type="ECO:0000256" key="10">
    <source>
        <dbReference type="ARBA" id="ARBA00023125"/>
    </source>
</evidence>
<dbReference type="GO" id="GO:0046872">
    <property type="term" value="F:metal ion binding"/>
    <property type="evidence" value="ECO:0007669"/>
    <property type="project" value="UniProtKB-KW"/>
</dbReference>
<name>A0A414ADM8_9FIRM</name>
<dbReference type="GO" id="GO:0016787">
    <property type="term" value="F:hydrolase activity"/>
    <property type="evidence" value="ECO:0007669"/>
    <property type="project" value="UniProtKB-KW"/>
</dbReference>
<dbReference type="AlphaFoldDB" id="A0A414ADM8"/>
<gene>
    <name evidence="12" type="ORF">DW839_33120</name>
</gene>
<dbReference type="EMBL" id="QSHZ01000093">
    <property type="protein sequence ID" value="RHC44713.1"/>
    <property type="molecule type" value="Genomic_DNA"/>
</dbReference>
<dbReference type="GO" id="GO:0006260">
    <property type="term" value="P:DNA replication"/>
    <property type="evidence" value="ECO:0007669"/>
    <property type="project" value="UniProtKB-KW"/>
</dbReference>
<reference evidence="12 13" key="1">
    <citation type="submission" date="2018-08" db="EMBL/GenBank/DDBJ databases">
        <title>A genome reference for cultivated species of the human gut microbiota.</title>
        <authorList>
            <person name="Zou Y."/>
            <person name="Xue W."/>
            <person name="Luo G."/>
        </authorList>
    </citation>
    <scope>NUCLEOTIDE SEQUENCE [LARGE SCALE GENOMIC DNA]</scope>
    <source>
        <strain evidence="12 13">AM35-14</strain>
    </source>
</reference>
<dbReference type="SUPFAM" id="SSF52540">
    <property type="entry name" value="P-loop containing nucleoside triphosphate hydrolases"/>
    <property type="match status" value="1"/>
</dbReference>
<dbReference type="InterPro" id="IPR049912">
    <property type="entry name" value="CRESS_DNA_REP"/>
</dbReference>
<protein>
    <submittedName>
        <fullName evidence="12">Replication protein RepA</fullName>
    </submittedName>
</protein>
<organism evidence="12 13">
    <name type="scientific">Enterocloster bolteae</name>
    <dbReference type="NCBI Taxonomy" id="208479"/>
    <lineage>
        <taxon>Bacteria</taxon>
        <taxon>Bacillati</taxon>
        <taxon>Bacillota</taxon>
        <taxon>Clostridia</taxon>
        <taxon>Lachnospirales</taxon>
        <taxon>Lachnospiraceae</taxon>
        <taxon>Enterocloster</taxon>
    </lineage>
</organism>
<dbReference type="Gene3D" id="3.40.50.300">
    <property type="entry name" value="P-loop containing nucleotide triphosphate hydrolases"/>
    <property type="match status" value="1"/>
</dbReference>
<keyword evidence="1" id="KW-0808">Transferase</keyword>
<comment type="caution">
    <text evidence="12">The sequence shown here is derived from an EMBL/GenBank/DDBJ whole genome shotgun (WGS) entry which is preliminary data.</text>
</comment>
<evidence type="ECO:0000256" key="2">
    <source>
        <dbReference type="ARBA" id="ARBA00022695"/>
    </source>
</evidence>
<evidence type="ECO:0000259" key="11">
    <source>
        <dbReference type="PROSITE" id="PS52020"/>
    </source>
</evidence>
<keyword evidence="9" id="KW-0190">Covalent protein-DNA linkage</keyword>
<sequence>MSDTVSKSWFAVFNNPQQHGYDGEPSEVIDRLISEWISNNPTRSCAMTFCVSADGLPHVHMVLEDVKAMRFSTIKKTFAVGAHFEATKGSKEQAEDYINKRGQYKEKGEKVLYSNRHGEIKGCQGKRRDLEVISELIEQGYNPNQIMDMNISYRLHEDIIKGAFFSKLKKDIPFFRNVSVFYHVGESGSGKSYTACLLKQKLGDESVCFVSQYETGFLDDYMGEKILFLDEFKGSIKFGVLLSLLDKQRTFLHARYHNVLTCWNEVHITSIFPPERLYSNMVASNQDIDTIAQLLRRINYIVYHWKDGDSYKEFSLPSKDYIDYDSLKAVAIGKDGFISDDSCHVFG</sequence>
<keyword evidence="7" id="KW-0255">Endonuclease</keyword>
<keyword evidence="4" id="KW-0540">Nuclease</keyword>
<proteinExistence type="predicted"/>
<dbReference type="RefSeq" id="WP_119206142.1">
    <property type="nucleotide sequence ID" value="NZ_JAWEXQ010000031.1"/>
</dbReference>
<keyword evidence="2" id="KW-0548">Nucleotidyltransferase</keyword>